<dbReference type="PANTHER" id="PTHR47723:SF23">
    <property type="entry name" value="REVERSE TRANSCRIPTASE-LIKE PROTEIN"/>
    <property type="match status" value="1"/>
</dbReference>
<protein>
    <recommendedName>
        <fullName evidence="2">RNase H type-1 domain-containing protein</fullName>
    </recommendedName>
</protein>
<dbReference type="OrthoDB" id="1752183at2759"/>
<evidence type="ECO:0000313" key="4">
    <source>
        <dbReference type="Proteomes" id="UP000631114"/>
    </source>
</evidence>
<dbReference type="Proteomes" id="UP000631114">
    <property type="component" value="Unassembled WGS sequence"/>
</dbReference>
<keyword evidence="4" id="KW-1185">Reference proteome</keyword>
<feature type="region of interest" description="Disordered" evidence="1">
    <location>
        <begin position="49"/>
        <end position="84"/>
    </location>
</feature>
<dbReference type="EMBL" id="JADFTS010000002">
    <property type="protein sequence ID" value="KAF9623085.1"/>
    <property type="molecule type" value="Genomic_DNA"/>
</dbReference>
<feature type="domain" description="RNase H type-1" evidence="2">
    <location>
        <begin position="344"/>
        <end position="458"/>
    </location>
</feature>
<dbReference type="PANTHER" id="PTHR47723">
    <property type="entry name" value="OS05G0353850 PROTEIN"/>
    <property type="match status" value="1"/>
</dbReference>
<evidence type="ECO:0000259" key="2">
    <source>
        <dbReference type="Pfam" id="PF13456"/>
    </source>
</evidence>
<dbReference type="GO" id="GO:0003676">
    <property type="term" value="F:nucleic acid binding"/>
    <property type="evidence" value="ECO:0007669"/>
    <property type="project" value="InterPro"/>
</dbReference>
<proteinExistence type="predicted"/>
<accession>A0A835ISK1</accession>
<dbReference type="Pfam" id="PF13456">
    <property type="entry name" value="RVT_3"/>
    <property type="match status" value="1"/>
</dbReference>
<gene>
    <name evidence="3" type="ORF">IFM89_036482</name>
</gene>
<name>A0A835ISK1_9MAGN</name>
<evidence type="ECO:0000256" key="1">
    <source>
        <dbReference type="SAM" id="MobiDB-lite"/>
    </source>
</evidence>
<dbReference type="InterPro" id="IPR002156">
    <property type="entry name" value="RNaseH_domain"/>
</dbReference>
<dbReference type="InterPro" id="IPR044730">
    <property type="entry name" value="RNase_H-like_dom_plant"/>
</dbReference>
<feature type="region of interest" description="Disordered" evidence="1">
    <location>
        <begin position="125"/>
        <end position="149"/>
    </location>
</feature>
<dbReference type="Gene3D" id="3.30.420.10">
    <property type="entry name" value="Ribonuclease H-like superfamily/Ribonuclease H"/>
    <property type="match status" value="1"/>
</dbReference>
<dbReference type="InterPro" id="IPR012337">
    <property type="entry name" value="RNaseH-like_sf"/>
</dbReference>
<dbReference type="InterPro" id="IPR053151">
    <property type="entry name" value="RNase_H-like"/>
</dbReference>
<dbReference type="CDD" id="cd06222">
    <property type="entry name" value="RNase_H_like"/>
    <property type="match status" value="1"/>
</dbReference>
<evidence type="ECO:0000313" key="3">
    <source>
        <dbReference type="EMBL" id="KAF9623085.1"/>
    </source>
</evidence>
<organism evidence="3 4">
    <name type="scientific">Coptis chinensis</name>
    <dbReference type="NCBI Taxonomy" id="261450"/>
    <lineage>
        <taxon>Eukaryota</taxon>
        <taxon>Viridiplantae</taxon>
        <taxon>Streptophyta</taxon>
        <taxon>Embryophyta</taxon>
        <taxon>Tracheophyta</taxon>
        <taxon>Spermatophyta</taxon>
        <taxon>Magnoliopsida</taxon>
        <taxon>Ranunculales</taxon>
        <taxon>Ranunculaceae</taxon>
        <taxon>Coptidoideae</taxon>
        <taxon>Coptis</taxon>
    </lineage>
</organism>
<dbReference type="SUPFAM" id="SSF53098">
    <property type="entry name" value="Ribonuclease H-like"/>
    <property type="match status" value="1"/>
</dbReference>
<dbReference type="GO" id="GO:0004523">
    <property type="term" value="F:RNA-DNA hybrid ribonuclease activity"/>
    <property type="evidence" value="ECO:0007669"/>
    <property type="project" value="InterPro"/>
</dbReference>
<sequence length="468" mass="52962">MIMTAMFVSSGESGIGWSFPTHLESFDAMWSIVVWATSIQKELMTKVHKWDSGEEENKLDGEEESGETKSNEEEEEKGEGEPNLMFKKVNENERMKKTSTIYEFGDIKKQRRKTKVTEIKLDDEPVNDADDFKTPPPHTGKPMSKPHSNKLWSLRDKEKMPLVESFFKKANQKSLIGTCTSTSIPKEVEKLIGCSPPKCLHFSLFAWEQAGFIQGRCMQSNIGIASEMTNELKKKRHGDQHGVDESIFPAILVDEEDFTIWKPDPKGKFSIKSTFKRKIKQSVGIAKFGIGVYPKYSAIAWKLMHNYAATHEKIREKKIPMLSRALEMRECEWLALHGDIIKINFDGASLGNLGNAGIEFVFINSNCLILMVLAKGIGVATNYTAECNTTVESVEVAIAQNWCSLWIESNSMLAVKAFALGNILWNLIGRWQQFKTRLNYCLISHTWREGNFAVDLATKFGASLDKDF</sequence>
<dbReference type="InterPro" id="IPR036397">
    <property type="entry name" value="RNaseH_sf"/>
</dbReference>
<feature type="compositionally biased region" description="Basic and acidic residues" evidence="1">
    <location>
        <begin position="49"/>
        <end position="71"/>
    </location>
</feature>
<comment type="caution">
    <text evidence="3">The sequence shown here is derived from an EMBL/GenBank/DDBJ whole genome shotgun (WGS) entry which is preliminary data.</text>
</comment>
<dbReference type="AlphaFoldDB" id="A0A835ISK1"/>
<reference evidence="3 4" key="1">
    <citation type="submission" date="2020-10" db="EMBL/GenBank/DDBJ databases">
        <title>The Coptis chinensis genome and diversification of protoberbering-type alkaloids.</title>
        <authorList>
            <person name="Wang B."/>
            <person name="Shu S."/>
            <person name="Song C."/>
            <person name="Liu Y."/>
        </authorList>
    </citation>
    <scope>NUCLEOTIDE SEQUENCE [LARGE SCALE GENOMIC DNA]</scope>
    <source>
        <strain evidence="3">HL-2020</strain>
        <tissue evidence="3">Leaf</tissue>
    </source>
</reference>